<dbReference type="InterPro" id="IPR027417">
    <property type="entry name" value="P-loop_NTPase"/>
</dbReference>
<keyword evidence="6" id="KW-0067">ATP-binding</keyword>
<feature type="domain" description="ABC transporter" evidence="9">
    <location>
        <begin position="2"/>
        <end position="236"/>
    </location>
</feature>
<dbReference type="SUPFAM" id="SSF52540">
    <property type="entry name" value="P-loop containing nucleoside triphosphate hydrolases"/>
    <property type="match status" value="1"/>
</dbReference>
<dbReference type="PROSITE" id="PS50893">
    <property type="entry name" value="ABC_TRANSPORTER_2"/>
    <property type="match status" value="1"/>
</dbReference>
<gene>
    <name evidence="10" type="ORF">ASZ90_019206</name>
</gene>
<evidence type="ECO:0000256" key="6">
    <source>
        <dbReference type="ARBA" id="ARBA00022840"/>
    </source>
</evidence>
<keyword evidence="8" id="KW-0472">Membrane</keyword>
<comment type="similarity">
    <text evidence="2">Belongs to the ABC transporter superfamily.</text>
</comment>
<protein>
    <recommendedName>
        <fullName evidence="9">ABC transporter domain-containing protein</fullName>
    </recommendedName>
</protein>
<evidence type="ECO:0000313" key="10">
    <source>
        <dbReference type="EMBL" id="KUG03418.1"/>
    </source>
</evidence>
<dbReference type="NCBIfam" id="TIGR04520">
    <property type="entry name" value="ECF_ATPase_1"/>
    <property type="match status" value="1"/>
</dbReference>
<evidence type="ECO:0000259" key="9">
    <source>
        <dbReference type="PROSITE" id="PS50893"/>
    </source>
</evidence>
<accession>A0A0W8E457</accession>
<dbReference type="PROSITE" id="PS00211">
    <property type="entry name" value="ABC_TRANSPORTER_1"/>
    <property type="match status" value="1"/>
</dbReference>
<dbReference type="InterPro" id="IPR050095">
    <property type="entry name" value="ECF_ABC_transporter_ATP-bd"/>
</dbReference>
<dbReference type="AlphaFoldDB" id="A0A0W8E457"/>
<dbReference type="GO" id="GO:0005524">
    <property type="term" value="F:ATP binding"/>
    <property type="evidence" value="ECO:0007669"/>
    <property type="project" value="UniProtKB-KW"/>
</dbReference>
<evidence type="ECO:0000256" key="8">
    <source>
        <dbReference type="ARBA" id="ARBA00023136"/>
    </source>
</evidence>
<evidence type="ECO:0000256" key="2">
    <source>
        <dbReference type="ARBA" id="ARBA00005417"/>
    </source>
</evidence>
<sequence length="291" mass="31743">MIRIQNLTFAYEADQPPTLKNINLHLNAGEYIALIGPNGCGKTTLIRQLNALLLPSAGEVLVDGLNTRDLKSHREIRSRIGMVFQNPDNQIVGMSVEEDVAFGPGNIGLPAVELRQRVDQALAMVSLSGLEARPPHTLSGGQKQLLAIAGLLAMDPKVIVLDEPTSSLDPAGKNNVLTLLQKLKGQGIGIIHITHSMNEAAMADRVLVMDQGEIIADGRPDDILNQVQWLKSLGLAPPKVTELMWYLQQRGEDVETNIFTPVDAVDEITALLNKLRNSVSDYFPRKVGRNV</sequence>
<dbReference type="Pfam" id="PF00005">
    <property type="entry name" value="ABC_tran"/>
    <property type="match status" value="1"/>
</dbReference>
<keyword evidence="7" id="KW-1278">Translocase</keyword>
<dbReference type="GO" id="GO:0042626">
    <property type="term" value="F:ATPase-coupled transmembrane transporter activity"/>
    <property type="evidence" value="ECO:0007669"/>
    <property type="project" value="TreeGrafter"/>
</dbReference>
<dbReference type="PANTHER" id="PTHR43553:SF24">
    <property type="entry name" value="ENERGY-COUPLING FACTOR TRANSPORTER ATP-BINDING PROTEIN ECFA1"/>
    <property type="match status" value="1"/>
</dbReference>
<dbReference type="InterPro" id="IPR030947">
    <property type="entry name" value="EcfA_1"/>
</dbReference>
<comment type="caution">
    <text evidence="10">The sequence shown here is derived from an EMBL/GenBank/DDBJ whole genome shotgun (WGS) entry which is preliminary data.</text>
</comment>
<dbReference type="GO" id="GO:0016887">
    <property type="term" value="F:ATP hydrolysis activity"/>
    <property type="evidence" value="ECO:0007669"/>
    <property type="project" value="InterPro"/>
</dbReference>
<keyword evidence="3" id="KW-0813">Transport</keyword>
<dbReference type="CDD" id="cd03225">
    <property type="entry name" value="ABC_cobalt_CbiO_domain1"/>
    <property type="match status" value="1"/>
</dbReference>
<dbReference type="InterPro" id="IPR003593">
    <property type="entry name" value="AAA+_ATPase"/>
</dbReference>
<dbReference type="SMART" id="SM00382">
    <property type="entry name" value="AAA"/>
    <property type="match status" value="1"/>
</dbReference>
<evidence type="ECO:0000256" key="7">
    <source>
        <dbReference type="ARBA" id="ARBA00022967"/>
    </source>
</evidence>
<dbReference type="FunFam" id="3.40.50.300:FF:000224">
    <property type="entry name" value="Energy-coupling factor transporter ATP-binding protein EcfA"/>
    <property type="match status" value="1"/>
</dbReference>
<evidence type="ECO:0000256" key="5">
    <source>
        <dbReference type="ARBA" id="ARBA00022741"/>
    </source>
</evidence>
<evidence type="ECO:0000256" key="1">
    <source>
        <dbReference type="ARBA" id="ARBA00004236"/>
    </source>
</evidence>
<reference evidence="10" key="1">
    <citation type="journal article" date="2015" name="Proc. Natl. Acad. Sci. U.S.A.">
        <title>Networks of energetic and metabolic interactions define dynamics in microbial communities.</title>
        <authorList>
            <person name="Embree M."/>
            <person name="Liu J.K."/>
            <person name="Al-Bassam M.M."/>
            <person name="Zengler K."/>
        </authorList>
    </citation>
    <scope>NUCLEOTIDE SEQUENCE</scope>
</reference>
<proteinExistence type="inferred from homology"/>
<evidence type="ECO:0000256" key="4">
    <source>
        <dbReference type="ARBA" id="ARBA00022475"/>
    </source>
</evidence>
<dbReference type="InterPro" id="IPR017871">
    <property type="entry name" value="ABC_transporter-like_CS"/>
</dbReference>
<organism evidence="10">
    <name type="scientific">hydrocarbon metagenome</name>
    <dbReference type="NCBI Taxonomy" id="938273"/>
    <lineage>
        <taxon>unclassified sequences</taxon>
        <taxon>metagenomes</taxon>
        <taxon>ecological metagenomes</taxon>
    </lineage>
</organism>
<dbReference type="InterPro" id="IPR003439">
    <property type="entry name" value="ABC_transporter-like_ATP-bd"/>
</dbReference>
<dbReference type="Gene3D" id="3.40.50.300">
    <property type="entry name" value="P-loop containing nucleotide triphosphate hydrolases"/>
    <property type="match status" value="1"/>
</dbReference>
<keyword evidence="5" id="KW-0547">Nucleotide-binding</keyword>
<dbReference type="PANTHER" id="PTHR43553">
    <property type="entry name" value="HEAVY METAL TRANSPORTER"/>
    <property type="match status" value="1"/>
</dbReference>
<keyword evidence="4" id="KW-1003">Cell membrane</keyword>
<dbReference type="GO" id="GO:0043190">
    <property type="term" value="C:ATP-binding cassette (ABC) transporter complex"/>
    <property type="evidence" value="ECO:0007669"/>
    <property type="project" value="TreeGrafter"/>
</dbReference>
<comment type="subcellular location">
    <subcellularLocation>
        <location evidence="1">Cell membrane</location>
    </subcellularLocation>
</comment>
<dbReference type="EMBL" id="LNQE01001882">
    <property type="protein sequence ID" value="KUG03418.1"/>
    <property type="molecule type" value="Genomic_DNA"/>
</dbReference>
<dbReference type="InterPro" id="IPR015856">
    <property type="entry name" value="ABC_transpr_CbiO/EcfA_su"/>
</dbReference>
<name>A0A0W8E457_9ZZZZ</name>
<evidence type="ECO:0000256" key="3">
    <source>
        <dbReference type="ARBA" id="ARBA00022448"/>
    </source>
</evidence>